<dbReference type="Proteomes" id="UP000283523">
    <property type="component" value="Unassembled WGS sequence"/>
</dbReference>
<gene>
    <name evidence="3" type="ORF">DYU11_02075</name>
</gene>
<sequence>MFYFLSKTLNYLLTPAGWLFMALVVALLTRNPVRRRRAIWVGLSTFWLFGNSFLINELALLWEYEPVSVAAVREANQTGGLPIAVVLTGGMMNVTEQPEVGRPLLGREADRAQQAFYLYKTGVVQKIVISGGQGRLPFQQVDVNDEGEMTAEFLRMVGVRPEDILLEGKSRNTRENALFSAQLLKERFNTNRCILVTSASHMRRSVACFQKAGVQVIPFPANFLSGYRSFVPGELLLPHEQAFADSFYLLREIVGLVVYAVVGYV</sequence>
<evidence type="ECO:0000313" key="3">
    <source>
        <dbReference type="EMBL" id="RIV27126.1"/>
    </source>
</evidence>
<keyword evidence="1" id="KW-0812">Transmembrane</keyword>
<dbReference type="GO" id="GO:0043164">
    <property type="term" value="P:Gram-negative-bacterium-type cell wall biogenesis"/>
    <property type="evidence" value="ECO:0007669"/>
    <property type="project" value="TreeGrafter"/>
</dbReference>
<dbReference type="GO" id="GO:0000270">
    <property type="term" value="P:peptidoglycan metabolic process"/>
    <property type="evidence" value="ECO:0007669"/>
    <property type="project" value="TreeGrafter"/>
</dbReference>
<dbReference type="PANTHER" id="PTHR30336:SF4">
    <property type="entry name" value="ENVELOPE BIOGENESIS FACTOR ELYC"/>
    <property type="match status" value="1"/>
</dbReference>
<accession>A0A418MI84</accession>
<evidence type="ECO:0000259" key="2">
    <source>
        <dbReference type="Pfam" id="PF02698"/>
    </source>
</evidence>
<dbReference type="InterPro" id="IPR051599">
    <property type="entry name" value="Cell_Envelope_Assoc"/>
</dbReference>
<feature type="transmembrane region" description="Helical" evidence="1">
    <location>
        <begin position="40"/>
        <end position="62"/>
    </location>
</feature>
<dbReference type="GO" id="GO:0005886">
    <property type="term" value="C:plasma membrane"/>
    <property type="evidence" value="ECO:0007669"/>
    <property type="project" value="TreeGrafter"/>
</dbReference>
<evidence type="ECO:0000313" key="4">
    <source>
        <dbReference type="Proteomes" id="UP000283523"/>
    </source>
</evidence>
<protein>
    <submittedName>
        <fullName evidence="3">YdcF family protein</fullName>
    </submittedName>
</protein>
<dbReference type="CDD" id="cd06259">
    <property type="entry name" value="YdcF-like"/>
    <property type="match status" value="1"/>
</dbReference>
<name>A0A418MI84_9BACT</name>
<dbReference type="PANTHER" id="PTHR30336">
    <property type="entry name" value="INNER MEMBRANE PROTEIN, PROBABLE PERMEASE"/>
    <property type="match status" value="1"/>
</dbReference>
<proteinExistence type="predicted"/>
<evidence type="ECO:0000256" key="1">
    <source>
        <dbReference type="SAM" id="Phobius"/>
    </source>
</evidence>
<dbReference type="Pfam" id="PF02698">
    <property type="entry name" value="DUF218"/>
    <property type="match status" value="1"/>
</dbReference>
<reference evidence="3 4" key="1">
    <citation type="submission" date="2018-08" db="EMBL/GenBank/DDBJ databases">
        <title>Fibrisoma montanum sp. nov., isolated from Danxia mountain soil.</title>
        <authorList>
            <person name="Huang Y."/>
        </authorList>
    </citation>
    <scope>NUCLEOTIDE SEQUENCE [LARGE SCALE GENOMIC DNA]</scope>
    <source>
        <strain evidence="3 4">HYT19</strain>
    </source>
</reference>
<keyword evidence="1" id="KW-1133">Transmembrane helix</keyword>
<organism evidence="3 4">
    <name type="scientific">Fibrisoma montanum</name>
    <dbReference type="NCBI Taxonomy" id="2305895"/>
    <lineage>
        <taxon>Bacteria</taxon>
        <taxon>Pseudomonadati</taxon>
        <taxon>Bacteroidota</taxon>
        <taxon>Cytophagia</taxon>
        <taxon>Cytophagales</taxon>
        <taxon>Spirosomataceae</taxon>
        <taxon>Fibrisoma</taxon>
    </lineage>
</organism>
<feature type="transmembrane region" description="Helical" evidence="1">
    <location>
        <begin position="12"/>
        <end position="28"/>
    </location>
</feature>
<dbReference type="EMBL" id="QXED01000001">
    <property type="protein sequence ID" value="RIV27126.1"/>
    <property type="molecule type" value="Genomic_DNA"/>
</dbReference>
<keyword evidence="1" id="KW-0472">Membrane</keyword>
<comment type="caution">
    <text evidence="3">The sequence shown here is derived from an EMBL/GenBank/DDBJ whole genome shotgun (WGS) entry which is preliminary data.</text>
</comment>
<dbReference type="Gene3D" id="3.40.50.620">
    <property type="entry name" value="HUPs"/>
    <property type="match status" value="1"/>
</dbReference>
<dbReference type="InterPro" id="IPR014729">
    <property type="entry name" value="Rossmann-like_a/b/a_fold"/>
</dbReference>
<dbReference type="InterPro" id="IPR003848">
    <property type="entry name" value="DUF218"/>
</dbReference>
<dbReference type="OrthoDB" id="9782395at2"/>
<keyword evidence="4" id="KW-1185">Reference proteome</keyword>
<dbReference type="RefSeq" id="WP_119665977.1">
    <property type="nucleotide sequence ID" value="NZ_QXED01000001.1"/>
</dbReference>
<feature type="domain" description="DUF218" evidence="2">
    <location>
        <begin position="84"/>
        <end position="255"/>
    </location>
</feature>
<dbReference type="AlphaFoldDB" id="A0A418MI84"/>